<evidence type="ECO:0000256" key="4">
    <source>
        <dbReference type="ARBA" id="ARBA00023172"/>
    </source>
</evidence>
<evidence type="ECO:0000259" key="6">
    <source>
        <dbReference type="PROSITE" id="PS51898"/>
    </source>
</evidence>
<dbReference type="InterPro" id="IPR053876">
    <property type="entry name" value="Phage_int_M"/>
</dbReference>
<dbReference type="PANTHER" id="PTHR30629:SF6">
    <property type="entry name" value="PROPHAGE INTEGRASE INTA-RELATED"/>
    <property type="match status" value="1"/>
</dbReference>
<keyword evidence="2" id="KW-0229">DNA integration</keyword>
<keyword evidence="4" id="KW-0233">DNA recombination</keyword>
<evidence type="ECO:0000256" key="2">
    <source>
        <dbReference type="ARBA" id="ARBA00022908"/>
    </source>
</evidence>
<dbReference type="Proteomes" id="UP000319483">
    <property type="component" value="Unassembled WGS sequence"/>
</dbReference>
<keyword evidence="3 5" id="KW-0238">DNA-binding</keyword>
<dbReference type="Gene3D" id="3.30.160.390">
    <property type="entry name" value="Integrase, DNA-binding domain"/>
    <property type="match status" value="1"/>
</dbReference>
<dbReference type="InterPro" id="IPR044068">
    <property type="entry name" value="CB"/>
</dbReference>
<comment type="caution">
    <text evidence="8">The sequence shown here is derived from an EMBL/GenBank/DDBJ whole genome shotgun (WGS) entry which is preliminary data.</text>
</comment>
<proteinExistence type="inferred from homology"/>
<dbReference type="GO" id="GO:0015074">
    <property type="term" value="P:DNA integration"/>
    <property type="evidence" value="ECO:0007669"/>
    <property type="project" value="UniProtKB-KW"/>
</dbReference>
<evidence type="ECO:0000313" key="9">
    <source>
        <dbReference type="Proteomes" id="UP000319483"/>
    </source>
</evidence>
<organism evidence="8 9">
    <name type="scientific">Gilliamella apicola</name>
    <dbReference type="NCBI Taxonomy" id="1196095"/>
    <lineage>
        <taxon>Bacteria</taxon>
        <taxon>Pseudomonadati</taxon>
        <taxon>Pseudomonadota</taxon>
        <taxon>Gammaproteobacteria</taxon>
        <taxon>Orbales</taxon>
        <taxon>Orbaceae</taxon>
        <taxon>Gilliamella</taxon>
    </lineage>
</organism>
<dbReference type="Gene3D" id="1.10.443.10">
    <property type="entry name" value="Intergrase catalytic core"/>
    <property type="match status" value="1"/>
</dbReference>
<dbReference type="NCBIfam" id="NF007246">
    <property type="entry name" value="PRK09692.1"/>
    <property type="match status" value="1"/>
</dbReference>
<dbReference type="GO" id="GO:0003677">
    <property type="term" value="F:DNA binding"/>
    <property type="evidence" value="ECO:0007669"/>
    <property type="project" value="UniProtKB-UniRule"/>
</dbReference>
<dbReference type="InterPro" id="IPR025166">
    <property type="entry name" value="Integrase_DNA_bind_dom"/>
</dbReference>
<dbReference type="Pfam" id="PF22022">
    <property type="entry name" value="Phage_int_M"/>
    <property type="match status" value="1"/>
</dbReference>
<protein>
    <submittedName>
        <fullName evidence="8">Tyrosine-type recombinase/integrase</fullName>
    </submittedName>
</protein>
<gene>
    <name evidence="8" type="ORF">FPQ15_07250</name>
</gene>
<evidence type="ECO:0000256" key="1">
    <source>
        <dbReference type="ARBA" id="ARBA00008857"/>
    </source>
</evidence>
<dbReference type="RefSeq" id="WP_086328890.1">
    <property type="nucleotide sequence ID" value="NZ_CAMLAF010000088.1"/>
</dbReference>
<dbReference type="PROSITE" id="PS51900">
    <property type="entry name" value="CB"/>
    <property type="match status" value="1"/>
</dbReference>
<dbReference type="SUPFAM" id="SSF56349">
    <property type="entry name" value="DNA breaking-rejoining enzymes"/>
    <property type="match status" value="1"/>
</dbReference>
<dbReference type="PROSITE" id="PS51898">
    <property type="entry name" value="TYR_RECOMBINASE"/>
    <property type="match status" value="1"/>
</dbReference>
<dbReference type="Gene3D" id="1.10.150.130">
    <property type="match status" value="1"/>
</dbReference>
<dbReference type="Pfam" id="PF00589">
    <property type="entry name" value="Phage_integrase"/>
    <property type="match status" value="1"/>
</dbReference>
<dbReference type="InterPro" id="IPR010998">
    <property type="entry name" value="Integrase_recombinase_N"/>
</dbReference>
<dbReference type="AlphaFoldDB" id="A0A556SCS0"/>
<dbReference type="PANTHER" id="PTHR30629">
    <property type="entry name" value="PROPHAGE INTEGRASE"/>
    <property type="match status" value="1"/>
</dbReference>
<feature type="domain" description="Core-binding (CB)" evidence="7">
    <location>
        <begin position="105"/>
        <end position="187"/>
    </location>
</feature>
<comment type="similarity">
    <text evidence="1">Belongs to the 'phage' integrase family.</text>
</comment>
<reference evidence="8 9" key="1">
    <citation type="submission" date="2019-07" db="EMBL/GenBank/DDBJ databases">
        <title>Gilliamella genomes.</title>
        <authorList>
            <person name="Zheng H."/>
        </authorList>
    </citation>
    <scope>NUCLEOTIDE SEQUENCE [LARGE SCALE GENOMIC DNA]</scope>
    <source>
        <strain evidence="8 9">W8127</strain>
    </source>
</reference>
<accession>A0A556SCS0</accession>
<name>A0A556SCS0_9GAMM</name>
<dbReference type="GO" id="GO:0006310">
    <property type="term" value="P:DNA recombination"/>
    <property type="evidence" value="ECO:0007669"/>
    <property type="project" value="UniProtKB-KW"/>
</dbReference>
<dbReference type="InterPro" id="IPR013762">
    <property type="entry name" value="Integrase-like_cat_sf"/>
</dbReference>
<evidence type="ECO:0000256" key="3">
    <source>
        <dbReference type="ARBA" id="ARBA00023125"/>
    </source>
</evidence>
<dbReference type="CDD" id="cd00801">
    <property type="entry name" value="INT_P4_C"/>
    <property type="match status" value="1"/>
</dbReference>
<dbReference type="InterPro" id="IPR050808">
    <property type="entry name" value="Phage_Integrase"/>
</dbReference>
<evidence type="ECO:0000256" key="5">
    <source>
        <dbReference type="PROSITE-ProRule" id="PRU01248"/>
    </source>
</evidence>
<dbReference type="InterPro" id="IPR038488">
    <property type="entry name" value="Integrase_DNA-bd_sf"/>
</dbReference>
<evidence type="ECO:0000313" key="8">
    <source>
        <dbReference type="EMBL" id="TSJ98943.1"/>
    </source>
</evidence>
<dbReference type="InterPro" id="IPR002104">
    <property type="entry name" value="Integrase_catalytic"/>
</dbReference>
<sequence length="408" mass="46804">MGKTVKPLNDTLIKSSKPKEDDYTLSDGNGLYLLIKKNGSKIWRFNYINPISNKRTLVSFGSYPEVTLQLARQKRDEYRSLVSQGVDPQEQKKIKIKQAINENQNTFQKVADKWIELQTTKGFTTKTINTIRNSLNNYIYPTLGDVPITQLKAQDFIPILRPLECAGKLETLNRIIQRINKVMDYAFTQGIIDINPVARMNAIFMNPVTQHRPALPPTELPRVMKAISMANIEIQTRCLIEWQLLTMTRPSEAVSALWEEIDLDNKLWTIPAEKMKMRRDHIIPISNQAIKILEIMKPISGHSLFVFPTLNFPYNKPMNKETVNNALKRMGFKGELVAHGFRSIASTALNEQGFDYDLIEVSLAHVDKNTVRAIYNRATYLDKRRDMMQWWGDFVEQASQGNVSLSAK</sequence>
<feature type="domain" description="Tyr recombinase" evidence="6">
    <location>
        <begin position="210"/>
        <end position="388"/>
    </location>
</feature>
<evidence type="ECO:0000259" key="7">
    <source>
        <dbReference type="PROSITE" id="PS51900"/>
    </source>
</evidence>
<dbReference type="InterPro" id="IPR011010">
    <property type="entry name" value="DNA_brk_join_enz"/>
</dbReference>
<dbReference type="Pfam" id="PF13356">
    <property type="entry name" value="Arm-DNA-bind_3"/>
    <property type="match status" value="1"/>
</dbReference>
<dbReference type="EMBL" id="VMHM01000008">
    <property type="protein sequence ID" value="TSJ98943.1"/>
    <property type="molecule type" value="Genomic_DNA"/>
</dbReference>